<dbReference type="GO" id="GO:0003677">
    <property type="term" value="F:DNA binding"/>
    <property type="evidence" value="ECO:0007669"/>
    <property type="project" value="UniProtKB-UniRule"/>
</dbReference>
<dbReference type="PRINTS" id="PR00455">
    <property type="entry name" value="HTHTETR"/>
</dbReference>
<evidence type="ECO:0000259" key="3">
    <source>
        <dbReference type="PROSITE" id="PS50977"/>
    </source>
</evidence>
<dbReference type="PROSITE" id="PS01081">
    <property type="entry name" value="HTH_TETR_1"/>
    <property type="match status" value="1"/>
</dbReference>
<evidence type="ECO:0000256" key="2">
    <source>
        <dbReference type="PROSITE-ProRule" id="PRU00335"/>
    </source>
</evidence>
<organism evidence="4 5">
    <name type="scientific">Geobacillus kaustophilus GBlys</name>
    <dbReference type="NCBI Taxonomy" id="1337888"/>
    <lineage>
        <taxon>Bacteria</taxon>
        <taxon>Bacillati</taxon>
        <taxon>Bacillota</taxon>
        <taxon>Bacilli</taxon>
        <taxon>Bacillales</taxon>
        <taxon>Anoxybacillaceae</taxon>
        <taxon>Geobacillus</taxon>
        <taxon>Geobacillus thermoleovorans group</taxon>
    </lineage>
</organism>
<evidence type="ECO:0000313" key="4">
    <source>
        <dbReference type="EMBL" id="GAD13482.1"/>
    </source>
</evidence>
<comment type="caution">
    <text evidence="4">The sequence shown here is derived from an EMBL/GenBank/DDBJ whole genome shotgun (WGS) entry which is preliminary data.</text>
</comment>
<sequence>MGKEGDAAMDERRVQFIEAAMKLFAEKGYHETSIQDLVEAWGISKGAFYHHFASKEDLLLAVLRYYSEKMVADFMADGGEGTEKERFTRQLAAHFSHIREYKDFLRMMMSEQLPKVNPEVERYMFRQHGRLFLWYCTRLAEVYGEEVGPYVYDVAMMTNGIIRQYLFYFFFREEAFDADAAARFLVRRIDAIVASFAAGERPLLTEEALVPWIELEERERKRQRERLVSAFAAVREAANGLDPKQANDVLEAVAALEEEVLGRNEPPRAYIVEALLLYLRHQQAPRLASALDALSQEMEAYQRLNGWEREPWKKR</sequence>
<dbReference type="SUPFAM" id="SSF46689">
    <property type="entry name" value="Homeodomain-like"/>
    <property type="match status" value="1"/>
</dbReference>
<dbReference type="InterPro" id="IPR001647">
    <property type="entry name" value="HTH_TetR"/>
</dbReference>
<accession>U2X498</accession>
<dbReference type="PANTHER" id="PTHR43479">
    <property type="entry name" value="ACREF/ENVCD OPERON REPRESSOR-RELATED"/>
    <property type="match status" value="1"/>
</dbReference>
<proteinExistence type="predicted"/>
<dbReference type="Gene3D" id="1.10.357.10">
    <property type="entry name" value="Tetracycline Repressor, domain 2"/>
    <property type="match status" value="1"/>
</dbReference>
<dbReference type="EMBL" id="BASG01000013">
    <property type="protein sequence ID" value="GAD13482.1"/>
    <property type="molecule type" value="Genomic_DNA"/>
</dbReference>
<feature type="domain" description="HTH tetR-type" evidence="3">
    <location>
        <begin position="10"/>
        <end position="70"/>
    </location>
</feature>
<dbReference type="Proteomes" id="UP000016424">
    <property type="component" value="Unassembled WGS sequence"/>
</dbReference>
<keyword evidence="1 2" id="KW-0238">DNA-binding</keyword>
<feature type="DNA-binding region" description="H-T-H motif" evidence="2">
    <location>
        <begin position="33"/>
        <end position="52"/>
    </location>
</feature>
<dbReference type="InterPro" id="IPR050624">
    <property type="entry name" value="HTH-type_Tx_Regulator"/>
</dbReference>
<dbReference type="AlphaFoldDB" id="U2X498"/>
<dbReference type="PROSITE" id="PS50977">
    <property type="entry name" value="HTH_TETR_2"/>
    <property type="match status" value="1"/>
</dbReference>
<name>U2X498_GEOKU</name>
<dbReference type="InterPro" id="IPR009057">
    <property type="entry name" value="Homeodomain-like_sf"/>
</dbReference>
<protein>
    <submittedName>
        <fullName evidence="4">Transcriptional regulator, TetR</fullName>
    </submittedName>
</protein>
<evidence type="ECO:0000256" key="1">
    <source>
        <dbReference type="ARBA" id="ARBA00023125"/>
    </source>
</evidence>
<gene>
    <name evidence="4" type="ORF">GBL_1699</name>
</gene>
<evidence type="ECO:0000313" key="5">
    <source>
        <dbReference type="Proteomes" id="UP000016424"/>
    </source>
</evidence>
<reference evidence="5" key="1">
    <citation type="journal article" date="2013" name="Genome Announc.">
        <title>Draft Genome Sequence of Geobacillus kaustophilus GBlys, a Lysogenic Strain with Bacteriophage phiOH2.</title>
        <authorList>
            <person name="Doi K."/>
            <person name="Mori K."/>
            <person name="Martono H."/>
            <person name="Nagayoshi Y."/>
            <person name="Fujino Y."/>
            <person name="Tashiro K."/>
            <person name="Kuhara S."/>
            <person name="Ohshima T."/>
        </authorList>
    </citation>
    <scope>NUCLEOTIDE SEQUENCE [LARGE SCALE GENOMIC DNA]</scope>
    <source>
        <strain evidence="5">GBlys</strain>
    </source>
</reference>
<dbReference type="PANTHER" id="PTHR43479:SF22">
    <property type="entry name" value="TRANSCRIPTIONAL REGULATOR, TETR FAMILY"/>
    <property type="match status" value="1"/>
</dbReference>
<dbReference type="Pfam" id="PF00440">
    <property type="entry name" value="TetR_N"/>
    <property type="match status" value="1"/>
</dbReference>
<dbReference type="InterPro" id="IPR023772">
    <property type="entry name" value="DNA-bd_HTH_TetR-type_CS"/>
</dbReference>